<dbReference type="EMBL" id="FAUH01000003">
    <property type="protein sequence ID" value="CUU65287.1"/>
    <property type="molecule type" value="Genomic_DNA"/>
</dbReference>
<evidence type="ECO:0000313" key="2">
    <source>
        <dbReference type="EMBL" id="CUU65287.1"/>
    </source>
</evidence>
<sequence>MAEGFIEKTKGFFGFGAIDSFDDRDYPRDEFDDFQDDDRREHRRDDRRPEPEDRYGATSGRHADPAPAREHSRYGRPESARPGAGLGDRDRVPGRPAVVEPAAVPAHTPELVIVEVCEYRDVNKVTPEYRRGDIVGFNLSDLDKAEGLQFLAYIGGLAAGRDGKVEKIGGSRNFALLPEGVRLNLEQKDTLESRLSGER</sequence>
<dbReference type="InterPro" id="IPR038594">
    <property type="entry name" value="SepF-like_sf"/>
</dbReference>
<dbReference type="Gene3D" id="3.30.110.150">
    <property type="entry name" value="SepF-like protein"/>
    <property type="match status" value="1"/>
</dbReference>
<protein>
    <submittedName>
        <fullName evidence="2">Uncharacterized protein conserved in bacteria</fullName>
    </submittedName>
</protein>
<dbReference type="Proteomes" id="UP000182498">
    <property type="component" value="Unassembled WGS sequence"/>
</dbReference>
<feature type="compositionally biased region" description="Basic and acidic residues" evidence="1">
    <location>
        <begin position="37"/>
        <end position="79"/>
    </location>
</feature>
<reference evidence="3" key="1">
    <citation type="submission" date="2015-11" db="EMBL/GenBank/DDBJ databases">
        <authorList>
            <person name="Dugat-Bony E."/>
        </authorList>
    </citation>
    <scope>NUCLEOTIDE SEQUENCE [LARGE SCALE GENOMIC DNA]</scope>
    <source>
        <strain evidence="3">Mu292</strain>
    </source>
</reference>
<evidence type="ECO:0000256" key="1">
    <source>
        <dbReference type="SAM" id="MobiDB-lite"/>
    </source>
</evidence>
<dbReference type="InterPro" id="IPR007561">
    <property type="entry name" value="Cell_div_SepF/SepF-rel"/>
</dbReference>
<dbReference type="AlphaFoldDB" id="A0A110BF39"/>
<name>A0A110BF39_9CORY</name>
<organism evidence="2 3">
    <name type="scientific">Corynebacterium variabile</name>
    <dbReference type="NCBI Taxonomy" id="1727"/>
    <lineage>
        <taxon>Bacteria</taxon>
        <taxon>Bacillati</taxon>
        <taxon>Actinomycetota</taxon>
        <taxon>Actinomycetes</taxon>
        <taxon>Mycobacteriales</taxon>
        <taxon>Corynebacteriaceae</taxon>
        <taxon>Corynebacterium</taxon>
    </lineage>
</organism>
<dbReference type="RefSeq" id="WP_014009709.1">
    <property type="nucleotide sequence ID" value="NZ_DAMBUC010000006.1"/>
</dbReference>
<dbReference type="OMA" id="IVEVCEY"/>
<evidence type="ECO:0000313" key="3">
    <source>
        <dbReference type="Proteomes" id="UP000182498"/>
    </source>
</evidence>
<keyword evidence="3" id="KW-1185">Reference proteome</keyword>
<dbReference type="OrthoDB" id="4411196at2"/>
<feature type="region of interest" description="Disordered" evidence="1">
    <location>
        <begin position="15"/>
        <end position="95"/>
    </location>
</feature>
<dbReference type="Pfam" id="PF04472">
    <property type="entry name" value="SepF"/>
    <property type="match status" value="1"/>
</dbReference>
<accession>A0A110BF39</accession>
<proteinExistence type="predicted"/>
<gene>
    <name evidence="2" type="ORF">CVAR292_00605</name>
</gene>
<dbReference type="GO" id="GO:0090529">
    <property type="term" value="P:cell septum assembly"/>
    <property type="evidence" value="ECO:0007669"/>
    <property type="project" value="InterPro"/>
</dbReference>